<dbReference type="AlphaFoldDB" id="H2XUW1"/>
<accession>H2XUW1</accession>
<dbReference type="SUPFAM" id="SSF52047">
    <property type="entry name" value="RNI-like"/>
    <property type="match status" value="1"/>
</dbReference>
<proteinExistence type="predicted"/>
<dbReference type="Proteomes" id="UP000008144">
    <property type="component" value="Chromosome 11"/>
</dbReference>
<dbReference type="PANTHER" id="PTHR24112">
    <property type="entry name" value="LEUCINE-RICH REPEAT, ISOFORM F-RELATED"/>
    <property type="match status" value="1"/>
</dbReference>
<dbReference type="GO" id="GO:0016477">
    <property type="term" value="P:cell migration"/>
    <property type="evidence" value="ECO:0000318"/>
    <property type="project" value="GO_Central"/>
</dbReference>
<dbReference type="GeneTree" id="ENSGT00940000167677"/>
<evidence type="ECO:0000259" key="1">
    <source>
        <dbReference type="Pfam" id="PF16000"/>
    </source>
</evidence>
<dbReference type="InterPro" id="IPR032675">
    <property type="entry name" value="LRR_dom_sf"/>
</dbReference>
<dbReference type="EMBL" id="EAAA01000838">
    <property type="status" value="NOT_ANNOTATED_CDS"/>
    <property type="molecule type" value="Genomic_DNA"/>
</dbReference>
<organism evidence="2 3">
    <name type="scientific">Ciona intestinalis</name>
    <name type="common">Transparent sea squirt</name>
    <name type="synonym">Ascidia intestinalis</name>
    <dbReference type="NCBI Taxonomy" id="7719"/>
    <lineage>
        <taxon>Eukaryota</taxon>
        <taxon>Metazoa</taxon>
        <taxon>Chordata</taxon>
        <taxon>Tunicata</taxon>
        <taxon>Ascidiacea</taxon>
        <taxon>Phlebobranchia</taxon>
        <taxon>Cionidae</taxon>
        <taxon>Ciona</taxon>
    </lineage>
</organism>
<reference evidence="2" key="2">
    <citation type="journal article" date="2008" name="Genome Biol.">
        <title>Improved genome assembly and evidence-based global gene model set for the chordate Ciona intestinalis: new insight into intron and operon populations.</title>
        <authorList>
            <person name="Satou Y."/>
            <person name="Mineta K."/>
            <person name="Ogasawara M."/>
            <person name="Sasakura Y."/>
            <person name="Shoguchi E."/>
            <person name="Ueno K."/>
            <person name="Yamada L."/>
            <person name="Matsumoto J."/>
            <person name="Wasserscheid J."/>
            <person name="Dewar K."/>
            <person name="Wiley G.B."/>
            <person name="Macmil S.L."/>
            <person name="Roe B.A."/>
            <person name="Zeller R.W."/>
            <person name="Hastings K.E."/>
            <person name="Lemaire P."/>
            <person name="Lindquist E."/>
            <person name="Endo T."/>
            <person name="Hotta K."/>
            <person name="Inaba K."/>
        </authorList>
    </citation>
    <scope>NUCLEOTIDE SEQUENCE [LARGE SCALE GENOMIC DNA]</scope>
    <source>
        <strain evidence="2">wild type</strain>
    </source>
</reference>
<protein>
    <recommendedName>
        <fullName evidence="1">CARMIL C-terminal domain-containing protein</fullName>
    </recommendedName>
</protein>
<feature type="domain" description="CARMIL C-terminal" evidence="1">
    <location>
        <begin position="692"/>
        <end position="778"/>
    </location>
</feature>
<dbReference type="STRING" id="7719.ENSCINP00000033445"/>
<dbReference type="InterPro" id="IPR001611">
    <property type="entry name" value="Leu-rich_rpt"/>
</dbReference>
<dbReference type="GO" id="GO:0030027">
    <property type="term" value="C:lamellipodium"/>
    <property type="evidence" value="ECO:0000318"/>
    <property type="project" value="GO_Central"/>
</dbReference>
<dbReference type="HOGENOM" id="CLU_003119_0_0_1"/>
<dbReference type="Pfam" id="PF16000">
    <property type="entry name" value="CARMIL_C"/>
    <property type="match status" value="1"/>
</dbReference>
<dbReference type="GO" id="GO:0005886">
    <property type="term" value="C:plasma membrane"/>
    <property type="evidence" value="ECO:0000318"/>
    <property type="project" value="GO_Central"/>
</dbReference>
<dbReference type="Pfam" id="PF13516">
    <property type="entry name" value="LRR_6"/>
    <property type="match status" value="3"/>
</dbReference>
<dbReference type="OMA" id="KIYATHG"/>
<dbReference type="GO" id="GO:0034315">
    <property type="term" value="P:regulation of Arp2/3 complex-mediated actin nucleation"/>
    <property type="evidence" value="ECO:0000318"/>
    <property type="project" value="GO_Central"/>
</dbReference>
<sequence>MQMIGTDDADHIIGRVALSLRTIFPNVALSRIIKASLEPLGRQKIIQSMLNQGDQSEPGPCGNFSEMYRCICDYLGAPVREEVEWDVDTIYLSQNCKEINTKDFDLPDTKDIIPIISVMIYSQWFDGLVVRNTKLSFEVLEFILKVTRNSHNLKELSLEGVGIKGEFAHRLSINMIENKECRIEVLDLSGNSIEDKGLVHLSGSLPVIKHGSFRHLSLARTGITGKSINVLCQALRSSQRIMTTLTHLNLSGNNIRPEEAEGLLNFLSTENQITDLDLSATEGAVELYLSAIAKGCTKYLENVSLGKNVFQTKKSKDTAIPPSVMHYFHKTTSLKNMDISHTKMPPEAIRYIMDGILANKTPGLRVALNLSSCELKSMGCHIIQSCVASLTNLVSLDLTDNMLDGDLLPLLGCMQQNRSITEFKIGRNFFGVKPKYMRQVMEGIVELMQEEDSVLQTFCIADSKLREHLHILLGCLGSNTSLTSIDISGNYMGDNGARVLSKSLQINSKLQVVKLDRNSLTSLGFHEVANAMEKNYTLRYMPYPVNDAVIAIKMHPERTQRSLARIQDLLLRNANATGGSNDQQFRLQQVVTNTAQQVLDRVAEKVDDTVNALEILVEDSASNDSVITAKKLVKDAKNSKQLLSDIYGIGMEKCSGDESPLVSKIRETAKNLNKIVEENITKTIESMMKTVEAQCPHIFMDIREELERSIETKCQLPKDSVKDYVMHTSGSVIVNQVSELNLSMATLMSDRIADRLLGALSQSNLTLTDQLNRHKQKENVGKRATEDVVQVDEDGALLPDMRRNRAASIAKR</sequence>
<dbReference type="InParanoid" id="H2XUW1"/>
<dbReference type="PANTHER" id="PTHR24112:SF66">
    <property type="entry name" value="LEUCINE-RICH REPEAT, ISOFORM F"/>
    <property type="match status" value="1"/>
</dbReference>
<name>H2XUW1_CIOIN</name>
<dbReference type="FunCoup" id="H2XUW1">
    <property type="interactions" value="184"/>
</dbReference>
<keyword evidence="3" id="KW-1185">Reference proteome</keyword>
<reference evidence="2" key="3">
    <citation type="submission" date="2025-08" db="UniProtKB">
        <authorList>
            <consortium name="Ensembl"/>
        </authorList>
    </citation>
    <scope>IDENTIFICATION</scope>
</reference>
<dbReference type="InterPro" id="IPR051279">
    <property type="entry name" value="PP1-Reg/Actin-Interact_Protein"/>
</dbReference>
<reference evidence="2" key="4">
    <citation type="submission" date="2025-09" db="UniProtKB">
        <authorList>
            <consortium name="Ensembl"/>
        </authorList>
    </citation>
    <scope>IDENTIFICATION</scope>
</reference>
<reference evidence="3" key="1">
    <citation type="journal article" date="2002" name="Science">
        <title>The draft genome of Ciona intestinalis: insights into chordate and vertebrate origins.</title>
        <authorList>
            <person name="Dehal P."/>
            <person name="Satou Y."/>
            <person name="Campbell R.K."/>
            <person name="Chapman J."/>
            <person name="Degnan B."/>
            <person name="De Tomaso A."/>
            <person name="Davidson B."/>
            <person name="Di Gregorio A."/>
            <person name="Gelpke M."/>
            <person name="Goodstein D.M."/>
            <person name="Harafuji N."/>
            <person name="Hastings K.E."/>
            <person name="Ho I."/>
            <person name="Hotta K."/>
            <person name="Huang W."/>
            <person name="Kawashima T."/>
            <person name="Lemaire P."/>
            <person name="Martinez D."/>
            <person name="Meinertzhagen I.A."/>
            <person name="Necula S."/>
            <person name="Nonaka M."/>
            <person name="Putnam N."/>
            <person name="Rash S."/>
            <person name="Saiga H."/>
            <person name="Satake M."/>
            <person name="Terry A."/>
            <person name="Yamada L."/>
            <person name="Wang H.G."/>
            <person name="Awazu S."/>
            <person name="Azumi K."/>
            <person name="Boore J."/>
            <person name="Branno M."/>
            <person name="Chin-Bow S."/>
            <person name="DeSantis R."/>
            <person name="Doyle S."/>
            <person name="Francino P."/>
            <person name="Keys D.N."/>
            <person name="Haga S."/>
            <person name="Hayashi H."/>
            <person name="Hino K."/>
            <person name="Imai K.S."/>
            <person name="Inaba K."/>
            <person name="Kano S."/>
            <person name="Kobayashi K."/>
            <person name="Kobayashi M."/>
            <person name="Lee B.I."/>
            <person name="Makabe K.W."/>
            <person name="Manohar C."/>
            <person name="Matassi G."/>
            <person name="Medina M."/>
            <person name="Mochizuki Y."/>
            <person name="Mount S."/>
            <person name="Morishita T."/>
            <person name="Miura S."/>
            <person name="Nakayama A."/>
            <person name="Nishizaka S."/>
            <person name="Nomoto H."/>
            <person name="Ohta F."/>
            <person name="Oishi K."/>
            <person name="Rigoutsos I."/>
            <person name="Sano M."/>
            <person name="Sasaki A."/>
            <person name="Sasakura Y."/>
            <person name="Shoguchi E."/>
            <person name="Shin-i T."/>
            <person name="Spagnuolo A."/>
            <person name="Stainier D."/>
            <person name="Suzuki M.M."/>
            <person name="Tassy O."/>
            <person name="Takatori N."/>
            <person name="Tokuoka M."/>
            <person name="Yagi K."/>
            <person name="Yoshizaki F."/>
            <person name="Wada S."/>
            <person name="Zhang C."/>
            <person name="Hyatt P.D."/>
            <person name="Larimer F."/>
            <person name="Detter C."/>
            <person name="Doggett N."/>
            <person name="Glavina T."/>
            <person name="Hawkins T."/>
            <person name="Richardson P."/>
            <person name="Lucas S."/>
            <person name="Kohara Y."/>
            <person name="Levine M."/>
            <person name="Satoh N."/>
            <person name="Rokhsar D.S."/>
        </authorList>
    </citation>
    <scope>NUCLEOTIDE SEQUENCE [LARGE SCALE GENOMIC DNA]</scope>
</reference>
<dbReference type="Ensembl" id="ENSCINT00000032298.1">
    <property type="protein sequence ID" value="ENSCINP00000033445.1"/>
    <property type="gene ID" value="ENSCING00000022967.1"/>
</dbReference>
<dbReference type="SMART" id="SM00368">
    <property type="entry name" value="LRR_RI"/>
    <property type="match status" value="6"/>
</dbReference>
<dbReference type="InterPro" id="IPR031943">
    <property type="entry name" value="CARMIL_C"/>
</dbReference>
<evidence type="ECO:0000313" key="2">
    <source>
        <dbReference type="Ensembl" id="ENSCINP00000033445.1"/>
    </source>
</evidence>
<evidence type="ECO:0000313" key="3">
    <source>
        <dbReference type="Proteomes" id="UP000008144"/>
    </source>
</evidence>
<dbReference type="Gene3D" id="3.80.10.10">
    <property type="entry name" value="Ribonuclease Inhibitor"/>
    <property type="match status" value="1"/>
</dbReference>